<evidence type="ECO:0000256" key="7">
    <source>
        <dbReference type="SAM" id="Phobius"/>
    </source>
</evidence>
<evidence type="ECO:0000256" key="2">
    <source>
        <dbReference type="ARBA" id="ARBA00006484"/>
    </source>
</evidence>
<evidence type="ECO:0000256" key="3">
    <source>
        <dbReference type="ARBA" id="ARBA00022857"/>
    </source>
</evidence>
<dbReference type="SUPFAM" id="SSF51735">
    <property type="entry name" value="NAD(P)-binding Rossmann-fold domains"/>
    <property type="match status" value="1"/>
</dbReference>
<keyword evidence="7" id="KW-1133">Transmembrane helix</keyword>
<dbReference type="PROSITE" id="PS00061">
    <property type="entry name" value="ADH_SHORT"/>
    <property type="match status" value="1"/>
</dbReference>
<sequence>MDLFHKLMNILLPPLTLILLIFFLPPFLTFKLLRFVKRSIISSDDVSGKVVLITGAASGIGEQLAYEYGRRGALLVLVDINEENLATVCSKACSLGSQDAISIVADISKLEDCKRFINEAINHFGRLDHLVNNAGIARDGVFKNVEQISDIVPVMDVNFWGTVYSTHFALPHLLKAKGKIVVIASTCGWYPLPRLIIYNASKAALISFFDTLRAELGWDIGITIVTPGVIKTKLTQGDLLQPVPAESAEGCAKAIVKSACRGDMYLTEPSWIRVLVPLKVFCPELVDIGNRWFSRLKIKSSFLSSQSQLKVE</sequence>
<evidence type="ECO:0000313" key="8">
    <source>
        <dbReference type="Proteomes" id="UP001652623"/>
    </source>
</evidence>
<dbReference type="InterPro" id="IPR020904">
    <property type="entry name" value="Sc_DH/Rdtase_CS"/>
</dbReference>
<keyword evidence="5" id="KW-0560">Oxidoreductase</keyword>
<reference evidence="8" key="1">
    <citation type="submission" date="2025-05" db="UniProtKB">
        <authorList>
            <consortium name="RefSeq"/>
        </authorList>
    </citation>
    <scope>NUCLEOTIDE SEQUENCE [LARGE SCALE GENOMIC DNA]</scope>
</reference>
<dbReference type="PANTHER" id="PTHR43391">
    <property type="entry name" value="RETINOL DEHYDROGENASE-RELATED"/>
    <property type="match status" value="1"/>
</dbReference>
<dbReference type="PANTHER" id="PTHR43391:SF69">
    <property type="entry name" value="11-BETA-HYDROXYSTEROID DEHYDROGENASE-LIKE 6"/>
    <property type="match status" value="1"/>
</dbReference>
<protein>
    <submittedName>
        <fullName evidence="9">11-beta-hydroxysteroid dehydrogenase-like 4A isoform X2</fullName>
    </submittedName>
</protein>
<dbReference type="GO" id="GO:0005829">
    <property type="term" value="C:cytosol"/>
    <property type="evidence" value="ECO:0007669"/>
    <property type="project" value="TreeGrafter"/>
</dbReference>
<accession>A0A6P6FQF8</accession>
<comment type="subcellular location">
    <subcellularLocation>
        <location evidence="1">Membrane</location>
        <topology evidence="1">Single-pass type II membrane protein</topology>
    </subcellularLocation>
</comment>
<gene>
    <name evidence="9" type="primary">LOC107403458</name>
</gene>
<dbReference type="KEGG" id="zju:107403458"/>
<dbReference type="Gene3D" id="3.40.50.720">
    <property type="entry name" value="NAD(P)-binding Rossmann-like Domain"/>
    <property type="match status" value="1"/>
</dbReference>
<keyword evidence="7" id="KW-0812">Transmembrane</keyword>
<dbReference type="InterPro" id="IPR036291">
    <property type="entry name" value="NAD(P)-bd_dom_sf"/>
</dbReference>
<dbReference type="InterPro" id="IPR002347">
    <property type="entry name" value="SDR_fam"/>
</dbReference>
<dbReference type="GeneID" id="107403458"/>
<dbReference type="RefSeq" id="XP_024924018.3">
    <property type="nucleotide sequence ID" value="XM_025068250.3"/>
</dbReference>
<dbReference type="Pfam" id="PF00106">
    <property type="entry name" value="adh_short"/>
    <property type="match status" value="1"/>
</dbReference>
<dbReference type="GO" id="GO:0016491">
    <property type="term" value="F:oxidoreductase activity"/>
    <property type="evidence" value="ECO:0007669"/>
    <property type="project" value="UniProtKB-KW"/>
</dbReference>
<evidence type="ECO:0000313" key="9">
    <source>
        <dbReference type="RefSeq" id="XP_024924018.3"/>
    </source>
</evidence>
<keyword evidence="3" id="KW-0521">NADP</keyword>
<keyword evidence="8" id="KW-1185">Reference proteome</keyword>
<keyword evidence="7" id="KW-0472">Membrane</keyword>
<proteinExistence type="inferred from homology"/>
<reference evidence="9" key="2">
    <citation type="submission" date="2025-08" db="UniProtKB">
        <authorList>
            <consortium name="RefSeq"/>
        </authorList>
    </citation>
    <scope>IDENTIFICATION</scope>
    <source>
        <tissue evidence="9">Seedling</tissue>
    </source>
</reference>
<feature type="transmembrane region" description="Helical" evidence="7">
    <location>
        <begin position="12"/>
        <end position="33"/>
    </location>
</feature>
<dbReference type="PRINTS" id="PR00081">
    <property type="entry name" value="GDHRDH"/>
</dbReference>
<dbReference type="GO" id="GO:0016020">
    <property type="term" value="C:membrane"/>
    <property type="evidence" value="ECO:0007669"/>
    <property type="project" value="UniProtKB-SubCell"/>
</dbReference>
<dbReference type="Proteomes" id="UP001652623">
    <property type="component" value="Chromosome 2"/>
</dbReference>
<dbReference type="InParanoid" id="A0A6P6FQF8"/>
<evidence type="ECO:0000256" key="4">
    <source>
        <dbReference type="ARBA" id="ARBA00022968"/>
    </source>
</evidence>
<dbReference type="PRINTS" id="PR00080">
    <property type="entry name" value="SDRFAMILY"/>
</dbReference>
<keyword evidence="4" id="KW-0735">Signal-anchor</keyword>
<evidence type="ECO:0000256" key="6">
    <source>
        <dbReference type="RuleBase" id="RU000363"/>
    </source>
</evidence>
<dbReference type="AlphaFoldDB" id="A0A6P6FQF8"/>
<evidence type="ECO:0000256" key="1">
    <source>
        <dbReference type="ARBA" id="ARBA00004606"/>
    </source>
</evidence>
<name>A0A6P6FQF8_ZIZJJ</name>
<comment type="similarity">
    <text evidence="2 6">Belongs to the short-chain dehydrogenases/reductases (SDR) family.</text>
</comment>
<dbReference type="FunCoup" id="A0A6P6FQF8">
    <property type="interactions" value="84"/>
</dbReference>
<evidence type="ECO:0000256" key="5">
    <source>
        <dbReference type="ARBA" id="ARBA00023002"/>
    </source>
</evidence>
<organism evidence="8 9">
    <name type="scientific">Ziziphus jujuba</name>
    <name type="common">Chinese jujube</name>
    <name type="synonym">Ziziphus sativa</name>
    <dbReference type="NCBI Taxonomy" id="326968"/>
    <lineage>
        <taxon>Eukaryota</taxon>
        <taxon>Viridiplantae</taxon>
        <taxon>Streptophyta</taxon>
        <taxon>Embryophyta</taxon>
        <taxon>Tracheophyta</taxon>
        <taxon>Spermatophyta</taxon>
        <taxon>Magnoliopsida</taxon>
        <taxon>eudicotyledons</taxon>
        <taxon>Gunneridae</taxon>
        <taxon>Pentapetalae</taxon>
        <taxon>rosids</taxon>
        <taxon>fabids</taxon>
        <taxon>Rosales</taxon>
        <taxon>Rhamnaceae</taxon>
        <taxon>Paliureae</taxon>
        <taxon>Ziziphus</taxon>
    </lineage>
</organism>